<evidence type="ECO:0000313" key="2">
    <source>
        <dbReference type="EMBL" id="GFT75263.1"/>
    </source>
</evidence>
<dbReference type="Proteomes" id="UP000887013">
    <property type="component" value="Unassembled WGS sequence"/>
</dbReference>
<organism evidence="2 3">
    <name type="scientific">Nephila pilipes</name>
    <name type="common">Giant wood spider</name>
    <name type="synonym">Nephila maculata</name>
    <dbReference type="NCBI Taxonomy" id="299642"/>
    <lineage>
        <taxon>Eukaryota</taxon>
        <taxon>Metazoa</taxon>
        <taxon>Ecdysozoa</taxon>
        <taxon>Arthropoda</taxon>
        <taxon>Chelicerata</taxon>
        <taxon>Arachnida</taxon>
        <taxon>Araneae</taxon>
        <taxon>Araneomorphae</taxon>
        <taxon>Entelegynae</taxon>
        <taxon>Araneoidea</taxon>
        <taxon>Nephilidae</taxon>
        <taxon>Nephila</taxon>
    </lineage>
</organism>
<feature type="region of interest" description="Disordered" evidence="1">
    <location>
        <begin position="1"/>
        <end position="25"/>
    </location>
</feature>
<proteinExistence type="predicted"/>
<dbReference type="AlphaFoldDB" id="A0A8X6PK14"/>
<reference evidence="2" key="1">
    <citation type="submission" date="2020-08" db="EMBL/GenBank/DDBJ databases">
        <title>Multicomponent nature underlies the extraordinary mechanical properties of spider dragline silk.</title>
        <authorList>
            <person name="Kono N."/>
            <person name="Nakamura H."/>
            <person name="Mori M."/>
            <person name="Yoshida Y."/>
            <person name="Ohtoshi R."/>
            <person name="Malay A.D."/>
            <person name="Moran D.A.P."/>
            <person name="Tomita M."/>
            <person name="Numata K."/>
            <person name="Arakawa K."/>
        </authorList>
    </citation>
    <scope>NUCLEOTIDE SEQUENCE</scope>
</reference>
<accession>A0A8X6PK14</accession>
<evidence type="ECO:0000313" key="3">
    <source>
        <dbReference type="Proteomes" id="UP000887013"/>
    </source>
</evidence>
<comment type="caution">
    <text evidence="2">The sequence shown here is derived from an EMBL/GenBank/DDBJ whole genome shotgun (WGS) entry which is preliminary data.</text>
</comment>
<evidence type="ECO:0000256" key="1">
    <source>
        <dbReference type="SAM" id="MobiDB-lite"/>
    </source>
</evidence>
<protein>
    <submittedName>
        <fullName evidence="2">Uncharacterized protein</fullName>
    </submittedName>
</protein>
<keyword evidence="3" id="KW-1185">Reference proteome</keyword>
<sequence length="89" mass="10248">MILRRQSTDDSETTTNTVRRKRPLHHRRLGRMLLQLTETRVRQNAPRLVDVIEQVATYAGPKKLTAATRSPMDHYARAELGVHMLSSLQ</sequence>
<gene>
    <name evidence="2" type="ORF">NPIL_319591</name>
</gene>
<dbReference type="EMBL" id="BMAW01070810">
    <property type="protein sequence ID" value="GFT75263.1"/>
    <property type="molecule type" value="Genomic_DNA"/>
</dbReference>
<name>A0A8X6PK14_NEPPI</name>